<dbReference type="InterPro" id="IPR019195">
    <property type="entry name" value="ABC_ATPase_put"/>
</dbReference>
<dbReference type="Gene3D" id="3.40.50.300">
    <property type="entry name" value="P-loop containing nucleotide triphosphate hydrolases"/>
    <property type="match status" value="1"/>
</dbReference>
<comment type="caution">
    <text evidence="3">The sequence shown here is derived from an EMBL/GenBank/DDBJ whole genome shotgun (WGS) entry which is preliminary data.</text>
</comment>
<sequence>MVAKQVVHTISDVLRRIDGRGYKAYRELLGASETIQGLRIRVTRVQGDPFAPPSVVRIDVKPRLPQWAIRYPVATADYIYRQLYRALRRLSARLGEGHSGFLGVPRPGPVMLQRSGVELDNSRHLVVRVWAGLPSRRRRVLADAAEDLLLHRIPRAVQEAIRVDAEALRRHVDTWRLQEEIRSKLPRLGLVAFIGDGSILPRRCGSCDDPLPGAVPFESPPSLRVEVETSLGSVTGMGVRRGVTVIAGTAFHGKTTLLEAIQYGVYNHVPGDGRERVVTIREAVKVRAEDGRSVACVDISTFVHSLPGGRSTSCFTTSDASGATSMAAAIQEAVEAGAKLILIDEDTSATNLLFYDERAAPLIRRKTVTTIAEQAASMASKGVSLVIVSSGSMPLIAAADTVIIMEDYKPRDVTPEAHQLARDITASEDYHAPRSRVLVRAPRLVKPKLRGPWLVAKNLDEPLTLESNEQLVEEGQLRLLVAIAARLNHFEGLSMRSIAYRIDQDTREGFQQLLRGEPGPGYAEVRGIDVIHLINRIPSVKVQQETGS</sequence>
<keyword evidence="4" id="KW-1185">Reference proteome</keyword>
<evidence type="ECO:0000313" key="3">
    <source>
        <dbReference type="EMBL" id="OWJ55432.1"/>
    </source>
</evidence>
<dbReference type="EMBL" id="NCQP01000001">
    <property type="protein sequence ID" value="OWJ55432.1"/>
    <property type="molecule type" value="Genomic_DNA"/>
</dbReference>
<feature type="domain" description="ATPase of the ABC class C-terminal" evidence="1">
    <location>
        <begin position="165"/>
        <end position="430"/>
    </location>
</feature>
<gene>
    <name evidence="3" type="ORF">Pdsh_01095</name>
</gene>
<evidence type="ECO:0000259" key="1">
    <source>
        <dbReference type="Pfam" id="PF09818"/>
    </source>
</evidence>
<dbReference type="InterPro" id="IPR046833">
    <property type="entry name" value="ABC_N"/>
</dbReference>
<evidence type="ECO:0000259" key="2">
    <source>
        <dbReference type="Pfam" id="PF20446"/>
    </source>
</evidence>
<dbReference type="Proteomes" id="UP000196694">
    <property type="component" value="Unassembled WGS sequence"/>
</dbReference>
<accession>A0A211YQX2</accession>
<name>A0A211YQX2_9CREN</name>
<dbReference type="PANTHER" id="PTHR38149:SF1">
    <property type="entry name" value="ATPASE"/>
    <property type="match status" value="1"/>
</dbReference>
<dbReference type="Pfam" id="PF09818">
    <property type="entry name" value="ABC_ATPase"/>
    <property type="match status" value="1"/>
</dbReference>
<proteinExistence type="predicted"/>
<reference evidence="3 4" key="1">
    <citation type="submission" date="2017-05" db="EMBL/GenBank/DDBJ databases">
        <title>The draft genome of the hyperthermophilic archaeon 'Pyrodictium delaneyi strain Hulk', an iron and nitrate reducer, reveals the capacity for sulfate reduction.</title>
        <authorList>
            <person name="Demey L.M."/>
            <person name="Miller C."/>
            <person name="Manzella M."/>
            <person name="Reguera G."/>
            <person name="Kashefi K."/>
        </authorList>
    </citation>
    <scope>NUCLEOTIDE SEQUENCE [LARGE SCALE GENOMIC DNA]</scope>
    <source>
        <strain evidence="3 4">Hulk</strain>
    </source>
</reference>
<dbReference type="PANTHER" id="PTHR38149">
    <property type="entry name" value="ATPASE"/>
    <property type="match status" value="1"/>
</dbReference>
<dbReference type="Pfam" id="PF20446">
    <property type="entry name" value="ABC_N"/>
    <property type="match status" value="1"/>
</dbReference>
<evidence type="ECO:0000313" key="4">
    <source>
        <dbReference type="Proteomes" id="UP000196694"/>
    </source>
</evidence>
<organism evidence="3 4">
    <name type="scientific">Pyrodictium delaneyi</name>
    <dbReference type="NCBI Taxonomy" id="1273541"/>
    <lineage>
        <taxon>Archaea</taxon>
        <taxon>Thermoproteota</taxon>
        <taxon>Thermoprotei</taxon>
        <taxon>Desulfurococcales</taxon>
        <taxon>Pyrodictiaceae</taxon>
        <taxon>Pyrodictium</taxon>
    </lineage>
</organism>
<dbReference type="InterPro" id="IPR027417">
    <property type="entry name" value="P-loop_NTPase"/>
</dbReference>
<feature type="domain" description="ATPase of the ABC class N-terminal" evidence="2">
    <location>
        <begin position="9"/>
        <end position="160"/>
    </location>
</feature>
<dbReference type="InterPro" id="IPR046834">
    <property type="entry name" value="ABC_ATPase_C"/>
</dbReference>
<dbReference type="SUPFAM" id="SSF52540">
    <property type="entry name" value="P-loop containing nucleoside triphosphate hydrolases"/>
    <property type="match status" value="1"/>
</dbReference>
<protein>
    <submittedName>
        <fullName evidence="3">Uncharacterized protein</fullName>
    </submittedName>
</protein>
<dbReference type="AlphaFoldDB" id="A0A211YQX2"/>